<sequence>MASTAPTYDPKSTATQLATAYISDRQSILSSQNSAATATEKALTSLKSAMSTFEGVMSSLSLKKSVLATSATFSSAVGTATAGTAATAGTYNFFVEQLATANQAAYDNLNDTTPIAESGTITVSVGSSSFAVDLTTADQSGDGVLSVKEIATAINIASGNTAKVTASTMTVNGVQKLVLTGSETGAANTVGIDSSALPAGTLKDALALPGNRTDLMVAKDAIVYLGDKATGTKLQQASNTYNVIDGVSMTFTKAQSVGESPVSLTVGTDASGTQANLQGFVDGWNALVKTLQSLTDAGDAVSGASAGAFSADAGVQALRTRMQAVLRQQVGGQSLVNYGVTAQRDGTLTLDTTRMNKALKANPTGLDAIMGSSSLTTPSGVMGGLDKLTDQWTDLSSGQITKRRDNNTKVQDGIMDRQARLDKQYEAAYIRYLNQFTKLQTLQAQMSSNTSIFDALFGDKSN</sequence>
<dbReference type="PANTHER" id="PTHR30288">
    <property type="entry name" value="FLAGELLAR CAP/ASSEMBLY PROTEIN FLID"/>
    <property type="match status" value="1"/>
</dbReference>
<organism evidence="8 9">
    <name type="scientific">Pseudoduganella buxea</name>
    <dbReference type="NCBI Taxonomy" id="1949069"/>
    <lineage>
        <taxon>Bacteria</taxon>
        <taxon>Pseudomonadati</taxon>
        <taxon>Pseudomonadota</taxon>
        <taxon>Betaproteobacteria</taxon>
        <taxon>Burkholderiales</taxon>
        <taxon>Oxalobacteraceae</taxon>
        <taxon>Telluria group</taxon>
        <taxon>Pseudoduganella</taxon>
    </lineage>
</organism>
<gene>
    <name evidence="8" type="primary">fliD</name>
    <name evidence="8" type="ORF">GM672_05715</name>
</gene>
<dbReference type="PROSITE" id="PS00018">
    <property type="entry name" value="EF_HAND_1"/>
    <property type="match status" value="1"/>
</dbReference>
<evidence type="ECO:0000259" key="6">
    <source>
        <dbReference type="Pfam" id="PF02465"/>
    </source>
</evidence>
<dbReference type="EMBL" id="WNKZ01000010">
    <property type="protein sequence ID" value="MTV52231.1"/>
    <property type="molecule type" value="Genomic_DNA"/>
</dbReference>
<keyword evidence="5" id="KW-0964">Secreted</keyword>
<accession>A0A6I3SSZ6</accession>
<evidence type="ECO:0000256" key="2">
    <source>
        <dbReference type="ARBA" id="ARBA00011255"/>
    </source>
</evidence>
<comment type="similarity">
    <text evidence="1 5">Belongs to the FliD family.</text>
</comment>
<evidence type="ECO:0000256" key="3">
    <source>
        <dbReference type="ARBA" id="ARBA00023054"/>
    </source>
</evidence>
<evidence type="ECO:0000259" key="7">
    <source>
        <dbReference type="Pfam" id="PF07195"/>
    </source>
</evidence>
<comment type="caution">
    <text evidence="8">The sequence shown here is derived from an EMBL/GenBank/DDBJ whole genome shotgun (WGS) entry which is preliminary data.</text>
</comment>
<comment type="subunit">
    <text evidence="2 5">Homopentamer.</text>
</comment>
<keyword evidence="3" id="KW-0175">Coiled coil</keyword>
<dbReference type="Pfam" id="PF07195">
    <property type="entry name" value="FliD_C"/>
    <property type="match status" value="1"/>
</dbReference>
<dbReference type="Proteomes" id="UP000430634">
    <property type="component" value="Unassembled WGS sequence"/>
</dbReference>
<evidence type="ECO:0000313" key="9">
    <source>
        <dbReference type="Proteomes" id="UP000430634"/>
    </source>
</evidence>
<dbReference type="AlphaFoldDB" id="A0A6I3SSZ6"/>
<dbReference type="InterPro" id="IPR003481">
    <property type="entry name" value="FliD_N"/>
</dbReference>
<evidence type="ECO:0000313" key="8">
    <source>
        <dbReference type="EMBL" id="MTV52231.1"/>
    </source>
</evidence>
<dbReference type="InterPro" id="IPR040026">
    <property type="entry name" value="FliD"/>
</dbReference>
<dbReference type="PANTHER" id="PTHR30288:SF0">
    <property type="entry name" value="FLAGELLAR HOOK-ASSOCIATED PROTEIN 2"/>
    <property type="match status" value="1"/>
</dbReference>
<keyword evidence="8" id="KW-0969">Cilium</keyword>
<feature type="domain" description="Flagellar hook-associated protein 2 C-terminal" evidence="7">
    <location>
        <begin position="219"/>
        <end position="447"/>
    </location>
</feature>
<evidence type="ECO:0000256" key="5">
    <source>
        <dbReference type="RuleBase" id="RU362066"/>
    </source>
</evidence>
<comment type="subcellular location">
    <subcellularLocation>
        <location evidence="5">Secreted</location>
    </subcellularLocation>
    <subcellularLocation>
        <location evidence="5">Bacterial flagellum</location>
    </subcellularLocation>
</comment>
<dbReference type="OrthoDB" id="9810816at2"/>
<keyword evidence="8" id="KW-0282">Flagellum</keyword>
<proteinExistence type="inferred from homology"/>
<name>A0A6I3SSZ6_9BURK</name>
<protein>
    <recommendedName>
        <fullName evidence="5">Flagellar hook-associated protein 2</fullName>
        <shortName evidence="5">HAP2</shortName>
    </recommendedName>
    <alternativeName>
        <fullName evidence="5">Flagellar cap protein</fullName>
    </alternativeName>
</protein>
<dbReference type="InterPro" id="IPR010809">
    <property type="entry name" value="FliD_C"/>
</dbReference>
<reference evidence="8 9" key="1">
    <citation type="submission" date="2019-11" db="EMBL/GenBank/DDBJ databases">
        <title>Type strains purchased from KCTC, JCM and DSMZ.</title>
        <authorList>
            <person name="Lu H."/>
        </authorList>
    </citation>
    <scope>NUCLEOTIDE SEQUENCE [LARGE SCALE GENOMIC DNA]</scope>
    <source>
        <strain evidence="8 9">KCTC 52429</strain>
    </source>
</reference>
<dbReference type="GO" id="GO:0007155">
    <property type="term" value="P:cell adhesion"/>
    <property type="evidence" value="ECO:0007669"/>
    <property type="project" value="InterPro"/>
</dbReference>
<comment type="function">
    <text evidence="5">Required for morphogenesis and for the elongation of the flagellar filament by facilitating polymerization of the flagellin monomers at the tip of growing filament. Forms a capping structure, which prevents flagellin subunits (transported through the central channel of the flagellum) from leaking out without polymerization at the distal end.</text>
</comment>
<evidence type="ECO:0000256" key="4">
    <source>
        <dbReference type="ARBA" id="ARBA00023143"/>
    </source>
</evidence>
<dbReference type="InterPro" id="IPR018247">
    <property type="entry name" value="EF_Hand_1_Ca_BS"/>
</dbReference>
<keyword evidence="8" id="KW-0966">Cell projection</keyword>
<dbReference type="RefSeq" id="WP_155469570.1">
    <property type="nucleotide sequence ID" value="NZ_BMKG01000002.1"/>
</dbReference>
<dbReference type="GO" id="GO:0009424">
    <property type="term" value="C:bacterial-type flagellum hook"/>
    <property type="evidence" value="ECO:0007669"/>
    <property type="project" value="UniProtKB-UniRule"/>
</dbReference>
<evidence type="ECO:0000256" key="1">
    <source>
        <dbReference type="ARBA" id="ARBA00009764"/>
    </source>
</evidence>
<keyword evidence="4 5" id="KW-0975">Bacterial flagellum</keyword>
<dbReference type="GO" id="GO:0005576">
    <property type="term" value="C:extracellular region"/>
    <property type="evidence" value="ECO:0007669"/>
    <property type="project" value="UniProtKB-SubCell"/>
</dbReference>
<dbReference type="GO" id="GO:0009421">
    <property type="term" value="C:bacterial-type flagellum filament cap"/>
    <property type="evidence" value="ECO:0007669"/>
    <property type="project" value="InterPro"/>
</dbReference>
<feature type="domain" description="Flagellar hook-associated protein 2 N-terminal" evidence="6">
    <location>
        <begin position="8"/>
        <end position="101"/>
    </location>
</feature>
<dbReference type="Pfam" id="PF02465">
    <property type="entry name" value="FliD_N"/>
    <property type="match status" value="1"/>
</dbReference>